<dbReference type="GO" id="GO:0005507">
    <property type="term" value="F:copper ion binding"/>
    <property type="evidence" value="ECO:0007669"/>
    <property type="project" value="InterPro"/>
</dbReference>
<dbReference type="STRING" id="106004.A0A1Y2EMX1"/>
<keyword evidence="5 7" id="KW-0560">Oxidoreductase</keyword>
<evidence type="ECO:0000256" key="7">
    <source>
        <dbReference type="RuleBase" id="RU000672"/>
    </source>
</evidence>
<feature type="domain" description="DUF1965" evidence="10">
    <location>
        <begin position="255"/>
        <end position="324"/>
    </location>
</feature>
<sequence length="818" mass="89244">MGSLAAFLLLLLLVGNFQLSLAAPRPRAPSIQHPPRTPFRLLVANASAVNASPNTPRVNVLVAEPAGAPTVSSPKQNVFAALTTAEAASVVQFLHQDANINLTATANAGPWDNSIASVQTVYPNKALSIDYLDGSGVVPPRYARVSVNVQATEEPYVEHYLVGPLPISNSSTAVPYTSISSQNTSRIRMYTSDFDATSSYAMGQAELISDIIQDLLGAPGANFDWWGTEPLPDSTGRVTQWLEAWAPPSGPFDAQTILPTGLQLKTDITGRDPSKWSFGGWWFNNLFYPSHDAFRSAWNSSGFARPPRMNASDTAWYGTDRVGEQLPFDTIPPPRSVQPKSQRFAVNKEQNYVEWGPFSFFLSFTRDTGFRLFDIRFGTSDDSEKKRIIYELGLDEAVAHYAGIDPVQSSTAYLDSMYGFGSMTLGALPDYDCPRRVFSYATFLDATYHANEVSTTHTNAICLFEADTGYLMQRHSSDTGLSATKNIAFTVRSVSTIGNCESLIDTFDYVFYLDGSIETVVRASGYIQTAAWATTGSESYGYNIHSGLSGSMHDHVLTFKCDVDILGTANSFLKHTLVPAQVTYPWSTEARSTMQLQKETVANEDQGKLNWPDNGSGMFVVANVEKPNAFGESPGFLIKPSRGGAGKYLTVQNSSNLKEAGHFTSNHLFVAQRKDTEPFASHSDNVNDPGNPIVNFNDFFNSESLEQQDLVLWFNLGMSHVPHQGDLPNTVMTTAQSGVVITPHNYLSNDASRRTNQMTRLTFSADTGIVSDVASFGAVALTGSLNLAALQPNLTSYAPDTNVRKFPFNPADATRIRA</sequence>
<dbReference type="InterPro" id="IPR016182">
    <property type="entry name" value="Cu_amine_oxidase_N-reg"/>
</dbReference>
<dbReference type="OrthoDB" id="3341590at2759"/>
<evidence type="ECO:0000256" key="2">
    <source>
        <dbReference type="ARBA" id="ARBA00007983"/>
    </source>
</evidence>
<evidence type="ECO:0000313" key="11">
    <source>
        <dbReference type="EMBL" id="ORY72920.1"/>
    </source>
</evidence>
<feature type="chain" id="PRO_5012124145" description="Amine oxidase" evidence="8">
    <location>
        <begin position="23"/>
        <end position="818"/>
    </location>
</feature>
<dbReference type="PANTHER" id="PTHR10638:SF20">
    <property type="entry name" value="AMINE OXIDASE"/>
    <property type="match status" value="1"/>
</dbReference>
<dbReference type="EC" id="1.4.3.-" evidence="7"/>
<keyword evidence="6 7" id="KW-0186">Copper</keyword>
<evidence type="ECO:0000256" key="4">
    <source>
        <dbReference type="ARBA" id="ARBA00022772"/>
    </source>
</evidence>
<dbReference type="EMBL" id="MCGR01000049">
    <property type="protein sequence ID" value="ORY72920.1"/>
    <property type="molecule type" value="Genomic_DNA"/>
</dbReference>
<comment type="PTM">
    <text evidence="7">Topaquinone (TPQ) is generated by copper-dependent autoxidation of a specific tyrosyl residue.</text>
</comment>
<dbReference type="GO" id="GO:0008131">
    <property type="term" value="F:primary methylamine oxidase activity"/>
    <property type="evidence" value="ECO:0007669"/>
    <property type="project" value="InterPro"/>
</dbReference>
<evidence type="ECO:0000256" key="6">
    <source>
        <dbReference type="ARBA" id="ARBA00023008"/>
    </source>
</evidence>
<dbReference type="InterPro" id="IPR036460">
    <property type="entry name" value="Cu_amine_oxidase_C_sf"/>
</dbReference>
<evidence type="ECO:0000313" key="12">
    <source>
        <dbReference type="Proteomes" id="UP000193467"/>
    </source>
</evidence>
<dbReference type="Pfam" id="PF09248">
    <property type="entry name" value="DUF1965"/>
    <property type="match status" value="1"/>
</dbReference>
<proteinExistence type="inferred from homology"/>
<keyword evidence="3 7" id="KW-0479">Metal-binding</keyword>
<organism evidence="11 12">
    <name type="scientific">Leucosporidium creatinivorum</name>
    <dbReference type="NCBI Taxonomy" id="106004"/>
    <lineage>
        <taxon>Eukaryota</taxon>
        <taxon>Fungi</taxon>
        <taxon>Dikarya</taxon>
        <taxon>Basidiomycota</taxon>
        <taxon>Pucciniomycotina</taxon>
        <taxon>Microbotryomycetes</taxon>
        <taxon>Leucosporidiales</taxon>
        <taxon>Leucosporidium</taxon>
    </lineage>
</organism>
<dbReference type="SUPFAM" id="SSF49998">
    <property type="entry name" value="Amine oxidase catalytic domain"/>
    <property type="match status" value="1"/>
</dbReference>
<dbReference type="Proteomes" id="UP000193467">
    <property type="component" value="Unassembled WGS sequence"/>
</dbReference>
<comment type="cofactor">
    <cofactor evidence="7">
        <name>Cu cation</name>
        <dbReference type="ChEBI" id="CHEBI:23378"/>
    </cofactor>
    <text evidence="7">Contains 1 topaquinone per subunit.</text>
</comment>
<protein>
    <recommendedName>
        <fullName evidence="7">Amine oxidase</fullName>
        <ecNumber evidence="7">1.4.3.-</ecNumber>
    </recommendedName>
</protein>
<dbReference type="Gene3D" id="2.70.98.20">
    <property type="entry name" value="Copper amine oxidase, catalytic domain"/>
    <property type="match status" value="1"/>
</dbReference>
<dbReference type="InParanoid" id="A0A1Y2EMX1"/>
<dbReference type="InterPro" id="IPR015798">
    <property type="entry name" value="Cu_amine_oxidase_C"/>
</dbReference>
<evidence type="ECO:0000256" key="5">
    <source>
        <dbReference type="ARBA" id="ARBA00023002"/>
    </source>
</evidence>
<dbReference type="InterPro" id="IPR000269">
    <property type="entry name" value="Cu_amine_oxidase"/>
</dbReference>
<dbReference type="Pfam" id="PF01179">
    <property type="entry name" value="Cu_amine_oxid"/>
    <property type="match status" value="1"/>
</dbReference>
<comment type="cofactor">
    <cofactor evidence="1">
        <name>Cu cation</name>
        <dbReference type="ChEBI" id="CHEBI:23378"/>
    </cofactor>
</comment>
<feature type="signal peptide" evidence="8">
    <location>
        <begin position="1"/>
        <end position="22"/>
    </location>
</feature>
<reference evidence="11 12" key="1">
    <citation type="submission" date="2016-07" db="EMBL/GenBank/DDBJ databases">
        <title>Pervasive Adenine N6-methylation of Active Genes in Fungi.</title>
        <authorList>
            <consortium name="DOE Joint Genome Institute"/>
            <person name="Mondo S.J."/>
            <person name="Dannebaum R.O."/>
            <person name="Kuo R.C."/>
            <person name="Labutti K."/>
            <person name="Haridas S."/>
            <person name="Kuo A."/>
            <person name="Salamov A."/>
            <person name="Ahrendt S.R."/>
            <person name="Lipzen A."/>
            <person name="Sullivan W."/>
            <person name="Andreopoulos W.B."/>
            <person name="Clum A."/>
            <person name="Lindquist E."/>
            <person name="Daum C."/>
            <person name="Ramamoorthy G.K."/>
            <person name="Gryganskyi A."/>
            <person name="Culley D."/>
            <person name="Magnuson J.K."/>
            <person name="James T.Y."/>
            <person name="O'Malley M.A."/>
            <person name="Stajich J.E."/>
            <person name="Spatafora J.W."/>
            <person name="Visel A."/>
            <person name="Grigoriev I.V."/>
        </authorList>
    </citation>
    <scope>NUCLEOTIDE SEQUENCE [LARGE SCALE GENOMIC DNA]</scope>
    <source>
        <strain evidence="11 12">62-1032</strain>
    </source>
</reference>
<evidence type="ECO:0000256" key="8">
    <source>
        <dbReference type="SAM" id="SignalP"/>
    </source>
</evidence>
<name>A0A1Y2EMX1_9BASI</name>
<dbReference type="Gene3D" id="3.10.450.40">
    <property type="match status" value="2"/>
</dbReference>
<evidence type="ECO:0000259" key="9">
    <source>
        <dbReference type="Pfam" id="PF01179"/>
    </source>
</evidence>
<keyword evidence="4 7" id="KW-0801">TPQ</keyword>
<dbReference type="GO" id="GO:0005886">
    <property type="term" value="C:plasma membrane"/>
    <property type="evidence" value="ECO:0007669"/>
    <property type="project" value="TreeGrafter"/>
</dbReference>
<evidence type="ECO:0000256" key="1">
    <source>
        <dbReference type="ARBA" id="ARBA00001935"/>
    </source>
</evidence>
<keyword evidence="12" id="KW-1185">Reference proteome</keyword>
<dbReference type="AlphaFoldDB" id="A0A1Y2EMX1"/>
<dbReference type="GO" id="GO:0009308">
    <property type="term" value="P:amine metabolic process"/>
    <property type="evidence" value="ECO:0007669"/>
    <property type="project" value="UniProtKB-UniRule"/>
</dbReference>
<dbReference type="PRINTS" id="PR00766">
    <property type="entry name" value="CUDAOXIDASE"/>
</dbReference>
<comment type="caution">
    <text evidence="11">The sequence shown here is derived from an EMBL/GenBank/DDBJ whole genome shotgun (WGS) entry which is preliminary data.</text>
</comment>
<accession>A0A1Y2EMX1</accession>
<evidence type="ECO:0000259" key="10">
    <source>
        <dbReference type="Pfam" id="PF09248"/>
    </source>
</evidence>
<dbReference type="PANTHER" id="PTHR10638">
    <property type="entry name" value="COPPER AMINE OXIDASE"/>
    <property type="match status" value="1"/>
</dbReference>
<evidence type="ECO:0000256" key="3">
    <source>
        <dbReference type="ARBA" id="ARBA00022723"/>
    </source>
</evidence>
<gene>
    <name evidence="11" type="ORF">BCR35DRAFT_269166</name>
</gene>
<dbReference type="GO" id="GO:0048038">
    <property type="term" value="F:quinone binding"/>
    <property type="evidence" value="ECO:0007669"/>
    <property type="project" value="InterPro"/>
</dbReference>
<feature type="domain" description="Copper amine oxidase catalytic" evidence="9">
    <location>
        <begin position="335"/>
        <end position="752"/>
    </location>
</feature>
<keyword evidence="8" id="KW-0732">Signal</keyword>
<dbReference type="InterPro" id="IPR015328">
    <property type="entry name" value="DUF1965"/>
</dbReference>
<dbReference type="SUPFAM" id="SSF54416">
    <property type="entry name" value="Amine oxidase N-terminal region"/>
    <property type="match status" value="2"/>
</dbReference>
<comment type="similarity">
    <text evidence="2 7">Belongs to the copper/topaquinone oxidase family.</text>
</comment>